<keyword evidence="1" id="KW-0732">Signal</keyword>
<dbReference type="AlphaFoldDB" id="B8EIW3"/>
<keyword evidence="5" id="KW-1185">Reference proteome</keyword>
<feature type="transmembrane region" description="Helical" evidence="3">
    <location>
        <begin position="39"/>
        <end position="59"/>
    </location>
</feature>
<keyword evidence="3" id="KW-0472">Membrane</keyword>
<dbReference type="EMBL" id="CP001280">
    <property type="protein sequence ID" value="ACK52455.1"/>
    <property type="molecule type" value="Genomic_DNA"/>
</dbReference>
<evidence type="ECO:0000313" key="5">
    <source>
        <dbReference type="Proteomes" id="UP000002257"/>
    </source>
</evidence>
<reference evidence="4 5" key="1">
    <citation type="journal article" date="2010" name="J. Bacteriol.">
        <title>Complete genome sequence of the aerobic facultative methanotroph Methylocella silvestris BL2.</title>
        <authorList>
            <person name="Chen Y."/>
            <person name="Crombie A."/>
            <person name="Rahman M.T."/>
            <person name="Dedysh S.N."/>
            <person name="Liesack W."/>
            <person name="Stott M.B."/>
            <person name="Alam M."/>
            <person name="Theisen A.R."/>
            <person name="Murrell J.C."/>
            <person name="Dunfield P.F."/>
        </authorList>
    </citation>
    <scope>NUCLEOTIDE SEQUENCE [LARGE SCALE GENOMIC DNA]</scope>
    <source>
        <strain evidence="5">DSM 15510 / CIP 108128 / LMG 27833 / NCIMB 13906 / BL2</strain>
    </source>
</reference>
<dbReference type="SUPFAM" id="SSF53474">
    <property type="entry name" value="alpha/beta-Hydrolases"/>
    <property type="match status" value="1"/>
</dbReference>
<dbReference type="PANTHER" id="PTHR43037">
    <property type="entry name" value="UNNAMED PRODUCT-RELATED"/>
    <property type="match status" value="1"/>
</dbReference>
<dbReference type="InterPro" id="IPR050955">
    <property type="entry name" value="Plant_Biomass_Hydrol_Est"/>
</dbReference>
<dbReference type="PANTHER" id="PTHR43037:SF1">
    <property type="entry name" value="BLL1128 PROTEIN"/>
    <property type="match status" value="1"/>
</dbReference>
<sequence length="331" mass="34460">MAKETSNAPDGGFPRPPFGSPLDLAPIFRARICRERRGALAVGLACVVSLFAIGAPPAAAASGRITVQSGGVARTALLVQQRRLKQARRPLVVILRQAREKGPHQRRLFGLEEMSGSGGPILVYPDPLGGRWSSGPGADAAFIRDLIAQLVSDGLVDRRKVFLVGIGDGGFPALQLACDNAPSLAGVATAISAMPVDVAAACKPSRPVPFMIIAGTADPVIPFAGGKSSLTDQKSDVASVDAILAIFGKAAGCGESRTTTAIPDRDPRDGTRAYVDRLNGCKVPVELLRVEGGGHSLPGRPLTGDAPRSGPHNNDLEAARLIWDFFRKAGG</sequence>
<feature type="region of interest" description="Disordered" evidence="2">
    <location>
        <begin position="292"/>
        <end position="313"/>
    </location>
</feature>
<accession>B8EIW3</accession>
<evidence type="ECO:0000313" key="4">
    <source>
        <dbReference type="EMBL" id="ACK52455.1"/>
    </source>
</evidence>
<dbReference type="KEGG" id="msl:Msil_3566"/>
<dbReference type="HOGENOM" id="CLU_027551_4_0_5"/>
<keyword evidence="3" id="KW-1133">Transmembrane helix</keyword>
<dbReference type="RefSeq" id="WP_012592524.1">
    <property type="nucleotide sequence ID" value="NC_011666.1"/>
</dbReference>
<dbReference type="STRING" id="395965.Msil_3566"/>
<gene>
    <name evidence="4" type="ordered locus">Msil_3566</name>
</gene>
<evidence type="ECO:0000256" key="3">
    <source>
        <dbReference type="SAM" id="Phobius"/>
    </source>
</evidence>
<dbReference type="Proteomes" id="UP000002257">
    <property type="component" value="Chromosome"/>
</dbReference>
<evidence type="ECO:0000256" key="1">
    <source>
        <dbReference type="ARBA" id="ARBA00022729"/>
    </source>
</evidence>
<keyword evidence="3" id="KW-0812">Transmembrane</keyword>
<dbReference type="InterPro" id="IPR029058">
    <property type="entry name" value="AB_hydrolase_fold"/>
</dbReference>
<name>B8EIW3_METSB</name>
<protein>
    <submittedName>
        <fullName evidence="4">Phospholipase/carboxylesterase</fullName>
    </submittedName>
</protein>
<organism evidence="4 5">
    <name type="scientific">Methylocella silvestris (strain DSM 15510 / CIP 108128 / LMG 27833 / NCIMB 13906 / BL2)</name>
    <dbReference type="NCBI Taxonomy" id="395965"/>
    <lineage>
        <taxon>Bacteria</taxon>
        <taxon>Pseudomonadati</taxon>
        <taxon>Pseudomonadota</taxon>
        <taxon>Alphaproteobacteria</taxon>
        <taxon>Hyphomicrobiales</taxon>
        <taxon>Beijerinckiaceae</taxon>
        <taxon>Methylocella</taxon>
    </lineage>
</organism>
<dbReference type="eggNOG" id="COG3509">
    <property type="taxonomic scope" value="Bacteria"/>
</dbReference>
<evidence type="ECO:0000256" key="2">
    <source>
        <dbReference type="SAM" id="MobiDB-lite"/>
    </source>
</evidence>
<dbReference type="Gene3D" id="3.40.50.1820">
    <property type="entry name" value="alpha/beta hydrolase"/>
    <property type="match status" value="1"/>
</dbReference>
<proteinExistence type="predicted"/>